<dbReference type="InterPro" id="IPR023408">
    <property type="entry name" value="MscS_beta-dom_sf"/>
</dbReference>
<dbReference type="SUPFAM" id="SSF82689">
    <property type="entry name" value="Mechanosensitive channel protein MscS (YggB), C-terminal domain"/>
    <property type="match status" value="1"/>
</dbReference>
<comment type="caution">
    <text evidence="13">The sequence shown here is derived from an EMBL/GenBank/DDBJ whole genome shotgun (WGS) entry which is preliminary data.</text>
</comment>
<feature type="transmembrane region" description="Helical" evidence="8">
    <location>
        <begin position="223"/>
        <end position="244"/>
    </location>
</feature>
<dbReference type="Gene3D" id="1.10.287.1260">
    <property type="match status" value="1"/>
</dbReference>
<dbReference type="Gene3D" id="2.30.30.60">
    <property type="match status" value="1"/>
</dbReference>
<dbReference type="PANTHER" id="PTHR30460">
    <property type="entry name" value="MODERATE CONDUCTANCE MECHANOSENSITIVE CHANNEL YBIO"/>
    <property type="match status" value="1"/>
</dbReference>
<keyword evidence="4 8" id="KW-0812">Transmembrane</keyword>
<evidence type="ECO:0000259" key="11">
    <source>
        <dbReference type="Pfam" id="PF21082"/>
    </source>
</evidence>
<evidence type="ECO:0000259" key="10">
    <source>
        <dbReference type="Pfam" id="PF00924"/>
    </source>
</evidence>
<dbReference type="Pfam" id="PF21088">
    <property type="entry name" value="MS_channel_1st"/>
    <property type="match status" value="1"/>
</dbReference>
<accession>A0ABX4I268</accession>
<dbReference type="Proteomes" id="UP000218427">
    <property type="component" value="Unassembled WGS sequence"/>
</dbReference>
<comment type="subcellular location">
    <subcellularLocation>
        <location evidence="1">Cell membrane</location>
        <topology evidence="1">Multi-pass membrane protein</topology>
    </subcellularLocation>
</comment>
<dbReference type="SUPFAM" id="SSF82861">
    <property type="entry name" value="Mechanosensitive channel protein MscS (YggB), transmembrane region"/>
    <property type="match status" value="1"/>
</dbReference>
<dbReference type="InterPro" id="IPR006685">
    <property type="entry name" value="MscS_channel_2nd"/>
</dbReference>
<dbReference type="InterPro" id="IPR010920">
    <property type="entry name" value="LSM_dom_sf"/>
</dbReference>
<evidence type="ECO:0000256" key="7">
    <source>
        <dbReference type="SAM" id="MobiDB-lite"/>
    </source>
</evidence>
<dbReference type="InterPro" id="IPR011014">
    <property type="entry name" value="MscS_channel_TM-2"/>
</dbReference>
<keyword evidence="3" id="KW-1003">Cell membrane</keyword>
<sequence length="519" mass="56960">MVIFLRLLLLVSLVFSLQSAAQSEGSPVEAAPDVAAETPRNKDGGSPGSASHADASLSPGQIDQLVSLLEDPARRQQFLDNLKRLREAGEATSEGGALKISDALAVDDVATEIVRDYSSFLNGIGLSANEAGKLLLLVIASAILLLGVAFNNHIASFIDGKLRPARKRLRLARSRFSVLFRLQRWLGYAMAVILFGYTVVELFGGALVAFISRETLQSMAQVTLSLFLVLAVFCALWETINSVIEHYFGGQMLSANARVRTLVPLIRNLLLFVLTVLTILVLLSEFDVDVMPLLAGAGVFGIAIGFGAQTLVKDFLTGFTILLEDLLQVEDIVTVGGRTGEVTNISLRKIELRALDGTVHTIPFSEISVVDNLTKNYSYYMLDIGVAYRENTDEVIECLHAVDEEMRQSDEFGALILEPLEVLGVDAFEDSAVMIKARTKTLAHEKWRVGREFNRRIKLKFDREGIEIPFPHQTLYFGEDKSGRAPAARVDLSDHAESAQTAEGVEARNDHWSARLARR</sequence>
<dbReference type="InterPro" id="IPR045276">
    <property type="entry name" value="YbiO_bact"/>
</dbReference>
<feature type="transmembrane region" description="Helical" evidence="8">
    <location>
        <begin position="134"/>
        <end position="158"/>
    </location>
</feature>
<dbReference type="InterPro" id="IPR049142">
    <property type="entry name" value="MS_channel_1st"/>
</dbReference>
<evidence type="ECO:0000256" key="5">
    <source>
        <dbReference type="ARBA" id="ARBA00022989"/>
    </source>
</evidence>
<evidence type="ECO:0000256" key="6">
    <source>
        <dbReference type="ARBA" id="ARBA00023136"/>
    </source>
</evidence>
<evidence type="ECO:0000256" key="1">
    <source>
        <dbReference type="ARBA" id="ARBA00004651"/>
    </source>
</evidence>
<dbReference type="InterPro" id="IPR011066">
    <property type="entry name" value="MscS_channel_C_sf"/>
</dbReference>
<evidence type="ECO:0000256" key="4">
    <source>
        <dbReference type="ARBA" id="ARBA00022692"/>
    </source>
</evidence>
<dbReference type="SUPFAM" id="SSF50182">
    <property type="entry name" value="Sm-like ribonucleoproteins"/>
    <property type="match status" value="1"/>
</dbReference>
<feature type="region of interest" description="Disordered" evidence="7">
    <location>
        <begin position="487"/>
        <end position="510"/>
    </location>
</feature>
<dbReference type="Pfam" id="PF21082">
    <property type="entry name" value="MS_channel_3rd"/>
    <property type="match status" value="1"/>
</dbReference>
<protein>
    <submittedName>
        <fullName evidence="13">Mechanosensitive ion channel family protein</fullName>
    </submittedName>
</protein>
<proteinExistence type="inferred from homology"/>
<dbReference type="Pfam" id="PF00924">
    <property type="entry name" value="MS_channel_2nd"/>
    <property type="match status" value="1"/>
</dbReference>
<keyword evidence="14" id="KW-1185">Reference proteome</keyword>
<keyword evidence="9" id="KW-0732">Signal</keyword>
<name>A0ABX4I268_9GAMM</name>
<reference evidence="13" key="1">
    <citation type="submission" date="2017-08" db="EMBL/GenBank/DDBJ databases">
        <title>Microbulbifer marisrubri sp. nov., a halophilic alphaproteobacterium isolated from marine sediment of the Yellow Sea, China.</title>
        <authorList>
            <person name="Zhang G."/>
            <person name="Xiong Q."/>
        </authorList>
    </citation>
    <scope>NUCLEOTIDE SEQUENCE [LARGE SCALE GENOMIC DNA]</scope>
    <source>
        <strain evidence="13">WRN-8</strain>
    </source>
</reference>
<dbReference type="PANTHER" id="PTHR30460:SF0">
    <property type="entry name" value="MODERATE CONDUCTANCE MECHANOSENSITIVE CHANNEL YBIO"/>
    <property type="match status" value="1"/>
</dbReference>
<organism evidence="13 14">
    <name type="scientific">Microbulbifer flavimaris</name>
    <dbReference type="NCBI Taxonomy" id="1781068"/>
    <lineage>
        <taxon>Bacteria</taxon>
        <taxon>Pseudomonadati</taxon>
        <taxon>Pseudomonadota</taxon>
        <taxon>Gammaproteobacteria</taxon>
        <taxon>Cellvibrionales</taxon>
        <taxon>Microbulbiferaceae</taxon>
        <taxon>Microbulbifer</taxon>
    </lineage>
</organism>
<evidence type="ECO:0000256" key="9">
    <source>
        <dbReference type="SAM" id="SignalP"/>
    </source>
</evidence>
<gene>
    <name evidence="13" type="ORF">AWR36_006395</name>
</gene>
<feature type="region of interest" description="Disordered" evidence="7">
    <location>
        <begin position="26"/>
        <end position="56"/>
    </location>
</feature>
<comment type="similarity">
    <text evidence="2">Belongs to the MscS (TC 1.A.23) family.</text>
</comment>
<evidence type="ECO:0000313" key="14">
    <source>
        <dbReference type="Proteomes" id="UP000218427"/>
    </source>
</evidence>
<feature type="transmembrane region" description="Helical" evidence="8">
    <location>
        <begin position="265"/>
        <end position="284"/>
    </location>
</feature>
<evidence type="ECO:0000256" key="2">
    <source>
        <dbReference type="ARBA" id="ARBA00008017"/>
    </source>
</evidence>
<feature type="transmembrane region" description="Helical" evidence="8">
    <location>
        <begin position="290"/>
        <end position="312"/>
    </location>
</feature>
<feature type="domain" description="Mechanosensitive ion channel MscS" evidence="10">
    <location>
        <begin position="310"/>
        <end position="374"/>
    </location>
</feature>
<dbReference type="Gene3D" id="3.30.70.100">
    <property type="match status" value="1"/>
</dbReference>
<evidence type="ECO:0000313" key="13">
    <source>
        <dbReference type="EMBL" id="PCO05644.1"/>
    </source>
</evidence>
<dbReference type="EMBL" id="LRFG02000002">
    <property type="protein sequence ID" value="PCO05644.1"/>
    <property type="molecule type" value="Genomic_DNA"/>
</dbReference>
<keyword evidence="5 8" id="KW-1133">Transmembrane helix</keyword>
<feature type="domain" description="Mechanosensitive ion channel MscS C-terminal" evidence="11">
    <location>
        <begin position="382"/>
        <end position="468"/>
    </location>
</feature>
<feature type="domain" description="Mechanosensitive ion channel transmembrane helices 2/3" evidence="12">
    <location>
        <begin position="268"/>
        <end position="309"/>
    </location>
</feature>
<evidence type="ECO:0000256" key="8">
    <source>
        <dbReference type="SAM" id="Phobius"/>
    </source>
</evidence>
<feature type="transmembrane region" description="Helical" evidence="8">
    <location>
        <begin position="185"/>
        <end position="211"/>
    </location>
</feature>
<evidence type="ECO:0000259" key="12">
    <source>
        <dbReference type="Pfam" id="PF21088"/>
    </source>
</evidence>
<evidence type="ECO:0000256" key="3">
    <source>
        <dbReference type="ARBA" id="ARBA00022475"/>
    </source>
</evidence>
<dbReference type="InterPro" id="IPR049278">
    <property type="entry name" value="MS_channel_C"/>
</dbReference>
<feature type="signal peptide" evidence="9">
    <location>
        <begin position="1"/>
        <end position="20"/>
    </location>
</feature>
<keyword evidence="6 8" id="KW-0472">Membrane</keyword>
<feature type="chain" id="PRO_5046285995" evidence="9">
    <location>
        <begin position="21"/>
        <end position="519"/>
    </location>
</feature>